<organism evidence="2 3">
    <name type="scientific">Lasallia pustulata</name>
    <dbReference type="NCBI Taxonomy" id="136370"/>
    <lineage>
        <taxon>Eukaryota</taxon>
        <taxon>Fungi</taxon>
        <taxon>Dikarya</taxon>
        <taxon>Ascomycota</taxon>
        <taxon>Pezizomycotina</taxon>
        <taxon>Lecanoromycetes</taxon>
        <taxon>OSLEUM clade</taxon>
        <taxon>Umbilicariomycetidae</taxon>
        <taxon>Umbilicariales</taxon>
        <taxon>Umbilicariaceae</taxon>
        <taxon>Lasallia</taxon>
    </lineage>
</organism>
<feature type="compositionally biased region" description="Polar residues" evidence="1">
    <location>
        <begin position="206"/>
        <end position="217"/>
    </location>
</feature>
<feature type="compositionally biased region" description="Polar residues" evidence="1">
    <location>
        <begin position="169"/>
        <end position="183"/>
    </location>
</feature>
<evidence type="ECO:0000256" key="1">
    <source>
        <dbReference type="SAM" id="MobiDB-lite"/>
    </source>
</evidence>
<proteinExistence type="predicted"/>
<protein>
    <submittedName>
        <fullName evidence="2">Uncharacterized protein</fullName>
    </submittedName>
</protein>
<evidence type="ECO:0000313" key="3">
    <source>
        <dbReference type="Proteomes" id="UP000324767"/>
    </source>
</evidence>
<reference evidence="2 3" key="1">
    <citation type="submission" date="2019-09" db="EMBL/GenBank/DDBJ databases">
        <title>The hologenome of the rock-dwelling lichen Lasallia pustulata.</title>
        <authorList>
            <person name="Greshake Tzovaras B."/>
            <person name="Segers F."/>
            <person name="Bicker A."/>
            <person name="Dal Grande F."/>
            <person name="Otte J."/>
            <person name="Hankeln T."/>
            <person name="Schmitt I."/>
            <person name="Ebersberger I."/>
        </authorList>
    </citation>
    <scope>NUCLEOTIDE SEQUENCE [LARGE SCALE GENOMIC DNA]</scope>
    <source>
        <strain evidence="2">A1-1</strain>
    </source>
</reference>
<dbReference type="AlphaFoldDB" id="A0A5M8Q111"/>
<comment type="caution">
    <text evidence="2">The sequence shown here is derived from an EMBL/GenBank/DDBJ whole genome shotgun (WGS) entry which is preliminary data.</text>
</comment>
<sequence>MSYPSHLSRAQGSPTRRRERIPSQSLAFGPPSPAAGQASAPFRAQNLEPENYYIPGAPWEQAQTVRSQIPPLPRRRDQTGGLGSEIATSLHYPYLSHMDGTHNYSYQPQEPLNSAEIRENLMPTPNTGVNGQAVPPTMDPDVFSNISLYSAQWEDPGQVIAPLSRSSERSNNQVVSHASSVHPTSKPALPSFSNPVQPISPVAPKPTTSQNAAGNSQPPRTPETERELPGSGFFHMDPHLNIVKPPVKKRYTANEKARIKKVRDVGACPKCKKSKRKCTHVALDDNVGSGPGTRVGQSPSTAVLDVAQDASHGSGTGQPPSTAVLDVPLDASHGTPELLTAVEDFCEATPGGDYPDPRTPASQDSGFVWVTDSNHDYDAQAFTNPGQGYPWGMSPSFTIGPADHDLNPSQWP</sequence>
<evidence type="ECO:0000313" key="2">
    <source>
        <dbReference type="EMBL" id="KAA6415022.1"/>
    </source>
</evidence>
<dbReference type="EMBL" id="VXIT01000002">
    <property type="protein sequence ID" value="KAA6415022.1"/>
    <property type="molecule type" value="Genomic_DNA"/>
</dbReference>
<feature type="region of interest" description="Disordered" evidence="1">
    <location>
        <begin position="393"/>
        <end position="412"/>
    </location>
</feature>
<name>A0A5M8Q111_9LECA</name>
<dbReference type="Proteomes" id="UP000324767">
    <property type="component" value="Unassembled WGS sequence"/>
</dbReference>
<gene>
    <name evidence="2" type="ORF">FRX48_01773</name>
</gene>
<feature type="region of interest" description="Disordered" evidence="1">
    <location>
        <begin position="1"/>
        <end position="49"/>
    </location>
</feature>
<accession>A0A5M8Q111</accession>
<feature type="region of interest" description="Disordered" evidence="1">
    <location>
        <begin position="164"/>
        <end position="239"/>
    </location>
</feature>